<dbReference type="Proteomes" id="UP001285441">
    <property type="component" value="Unassembled WGS sequence"/>
</dbReference>
<evidence type="ECO:0000313" key="2">
    <source>
        <dbReference type="EMBL" id="KAK3380826.1"/>
    </source>
</evidence>
<dbReference type="Gene3D" id="4.10.520.10">
    <property type="entry name" value="IHF-like DNA-binding proteins"/>
    <property type="match status" value="1"/>
</dbReference>
<dbReference type="InterPro" id="IPR000119">
    <property type="entry name" value="Hist_DNA-bd"/>
</dbReference>
<organism evidence="2 3">
    <name type="scientific">Podospora didyma</name>
    <dbReference type="NCBI Taxonomy" id="330526"/>
    <lineage>
        <taxon>Eukaryota</taxon>
        <taxon>Fungi</taxon>
        <taxon>Dikarya</taxon>
        <taxon>Ascomycota</taxon>
        <taxon>Pezizomycotina</taxon>
        <taxon>Sordariomycetes</taxon>
        <taxon>Sordariomycetidae</taxon>
        <taxon>Sordariales</taxon>
        <taxon>Podosporaceae</taxon>
        <taxon>Podospora</taxon>
    </lineage>
</organism>
<reference evidence="2" key="2">
    <citation type="submission" date="2023-06" db="EMBL/GenBank/DDBJ databases">
        <authorList>
            <consortium name="Lawrence Berkeley National Laboratory"/>
            <person name="Haridas S."/>
            <person name="Hensen N."/>
            <person name="Bonometti L."/>
            <person name="Westerberg I."/>
            <person name="Brannstrom I.O."/>
            <person name="Guillou S."/>
            <person name="Cros-Aarteil S."/>
            <person name="Calhoun S."/>
            <person name="Kuo A."/>
            <person name="Mondo S."/>
            <person name="Pangilinan J."/>
            <person name="Riley R."/>
            <person name="LaButti K."/>
            <person name="Andreopoulos B."/>
            <person name="Lipzen A."/>
            <person name="Chen C."/>
            <person name="Yanf M."/>
            <person name="Daum C."/>
            <person name="Ng V."/>
            <person name="Clum A."/>
            <person name="Steindorff A."/>
            <person name="Ohm R."/>
            <person name="Martin F."/>
            <person name="Silar P."/>
            <person name="Natvig D."/>
            <person name="Lalanne C."/>
            <person name="Gautier V."/>
            <person name="Ament-velasquez S.L."/>
            <person name="Kruys A."/>
            <person name="Hutchinson M.I."/>
            <person name="Powell A.J."/>
            <person name="Barry K."/>
            <person name="Miller A.N."/>
            <person name="Grigoriev I.V."/>
            <person name="Debuchy R."/>
            <person name="Gladieux P."/>
            <person name="Thoren M.H."/>
            <person name="Johannesson H."/>
        </authorList>
    </citation>
    <scope>NUCLEOTIDE SEQUENCE</scope>
    <source>
        <strain evidence="2">CBS 232.78</strain>
    </source>
</reference>
<reference evidence="2" key="1">
    <citation type="journal article" date="2023" name="Mol. Phylogenet. Evol.">
        <title>Genome-scale phylogeny and comparative genomics of the fungal order Sordariales.</title>
        <authorList>
            <person name="Hensen N."/>
            <person name="Bonometti L."/>
            <person name="Westerberg I."/>
            <person name="Brannstrom I.O."/>
            <person name="Guillou S."/>
            <person name="Cros-Aarteil S."/>
            <person name="Calhoun S."/>
            <person name="Haridas S."/>
            <person name="Kuo A."/>
            <person name="Mondo S."/>
            <person name="Pangilinan J."/>
            <person name="Riley R."/>
            <person name="LaButti K."/>
            <person name="Andreopoulos B."/>
            <person name="Lipzen A."/>
            <person name="Chen C."/>
            <person name="Yan M."/>
            <person name="Daum C."/>
            <person name="Ng V."/>
            <person name="Clum A."/>
            <person name="Steindorff A."/>
            <person name="Ohm R.A."/>
            <person name="Martin F."/>
            <person name="Silar P."/>
            <person name="Natvig D.O."/>
            <person name="Lalanne C."/>
            <person name="Gautier V."/>
            <person name="Ament-Velasquez S.L."/>
            <person name="Kruys A."/>
            <person name="Hutchinson M.I."/>
            <person name="Powell A.J."/>
            <person name="Barry K."/>
            <person name="Miller A.N."/>
            <person name="Grigoriev I.V."/>
            <person name="Debuchy R."/>
            <person name="Gladieux P."/>
            <person name="Hiltunen Thoren M."/>
            <person name="Johannesson H."/>
        </authorList>
    </citation>
    <scope>NUCLEOTIDE SEQUENCE</scope>
    <source>
        <strain evidence="2">CBS 232.78</strain>
    </source>
</reference>
<evidence type="ECO:0000256" key="1">
    <source>
        <dbReference type="ARBA" id="ARBA00023125"/>
    </source>
</evidence>
<gene>
    <name evidence="2" type="ORF">B0H63DRAFT_523568</name>
</gene>
<name>A0AAE0TV45_9PEZI</name>
<evidence type="ECO:0000313" key="3">
    <source>
        <dbReference type="Proteomes" id="UP001285441"/>
    </source>
</evidence>
<comment type="caution">
    <text evidence="2">The sequence shown here is derived from an EMBL/GenBank/DDBJ whole genome shotgun (WGS) entry which is preliminary data.</text>
</comment>
<dbReference type="PANTHER" id="PTHR33175:SF3">
    <property type="entry name" value="DNA-BINDING PROTEIN HU-BETA"/>
    <property type="match status" value="1"/>
</dbReference>
<dbReference type="EMBL" id="JAULSW010000005">
    <property type="protein sequence ID" value="KAK3380826.1"/>
    <property type="molecule type" value="Genomic_DNA"/>
</dbReference>
<dbReference type="GO" id="GO:0030527">
    <property type="term" value="F:structural constituent of chromatin"/>
    <property type="evidence" value="ECO:0007669"/>
    <property type="project" value="InterPro"/>
</dbReference>
<dbReference type="InterPro" id="IPR010992">
    <property type="entry name" value="IHF-like_DNA-bd_dom_sf"/>
</dbReference>
<dbReference type="AlphaFoldDB" id="A0AAE0TV45"/>
<dbReference type="GO" id="GO:0003677">
    <property type="term" value="F:DNA binding"/>
    <property type="evidence" value="ECO:0007669"/>
    <property type="project" value="UniProtKB-KW"/>
</dbReference>
<dbReference type="SUPFAM" id="SSF47729">
    <property type="entry name" value="IHF-like DNA-binding proteins"/>
    <property type="match status" value="1"/>
</dbReference>
<dbReference type="PRINTS" id="PR01727">
    <property type="entry name" value="DNABINDINGHU"/>
</dbReference>
<dbReference type="Pfam" id="PF00216">
    <property type="entry name" value="Bac_DNA_binding"/>
    <property type="match status" value="1"/>
</dbReference>
<proteinExistence type="predicted"/>
<keyword evidence="1 2" id="KW-0238">DNA-binding</keyword>
<accession>A0AAE0TV45</accession>
<keyword evidence="3" id="KW-1185">Reference proteome</keyword>
<sequence length="94" mass="10762">MEKSEFGSPDHGTYAGVALEVILHTMEDATKRNDPFTLMGFGTWEVRDRAHTRKGLNPRTKDAVEIPQLKTPIFKSVPMLKKDYETVVKKRDEE</sequence>
<protein>
    <submittedName>
        <fullName evidence="2">Histone family protein DNA-binding protein</fullName>
    </submittedName>
</protein>
<dbReference type="PANTHER" id="PTHR33175">
    <property type="entry name" value="DNA-BINDING PROTEIN HU"/>
    <property type="match status" value="1"/>
</dbReference>